<dbReference type="Pfam" id="PF00501">
    <property type="entry name" value="AMP-binding"/>
    <property type="match status" value="1"/>
</dbReference>
<comment type="caution">
    <text evidence="5">The sequence shown here is derived from an EMBL/GenBank/DDBJ whole genome shotgun (WGS) entry which is preliminary data.</text>
</comment>
<gene>
    <name evidence="5" type="ORF">ATK86_6760</name>
</gene>
<dbReference type="OrthoDB" id="56621at2"/>
<dbReference type="RefSeq" id="WP_101467862.1">
    <property type="nucleotide sequence ID" value="NZ_PJMW01000002.1"/>
</dbReference>
<evidence type="ECO:0000313" key="5">
    <source>
        <dbReference type="EMBL" id="PKV82274.1"/>
    </source>
</evidence>
<accession>A0A2N3VKY8</accession>
<protein>
    <submittedName>
        <fullName evidence="5">Fatty-acyl-CoA synthase</fullName>
    </submittedName>
</protein>
<dbReference type="Gene3D" id="3.30.300.30">
    <property type="match status" value="1"/>
</dbReference>
<dbReference type="InterPro" id="IPR025110">
    <property type="entry name" value="AMP-bd_C"/>
</dbReference>
<name>A0A2N3VKY8_9NOCA</name>
<dbReference type="FunFam" id="3.30.300.30:FF:000008">
    <property type="entry name" value="2,3-dihydroxybenzoate-AMP ligase"/>
    <property type="match status" value="1"/>
</dbReference>
<dbReference type="AlphaFoldDB" id="A0A2N3VKY8"/>
<dbReference type="InterPro" id="IPR020845">
    <property type="entry name" value="AMP-binding_CS"/>
</dbReference>
<evidence type="ECO:0000256" key="1">
    <source>
        <dbReference type="ARBA" id="ARBA00006432"/>
    </source>
</evidence>
<dbReference type="PROSITE" id="PS00455">
    <property type="entry name" value="AMP_BINDING"/>
    <property type="match status" value="1"/>
</dbReference>
<dbReference type="Pfam" id="PF13193">
    <property type="entry name" value="AMP-binding_C"/>
    <property type="match status" value="1"/>
</dbReference>
<dbReference type="PANTHER" id="PTHR43767">
    <property type="entry name" value="LONG-CHAIN-FATTY-ACID--COA LIGASE"/>
    <property type="match status" value="1"/>
</dbReference>
<sequence>MKLTNGTVADVREKVTAVRRLHQTGLIDLWRPRRIKRMIALNNSYGPQAAMISAGAADRPDRPALTDEHGVLTYRELDEQSNALAHGLLGQGLRGGEVIGVLARDHRGLVLAMVAAGKAGLRLAMLNTGFAKPQLTEVAVREQVRAILFDSEFAGLVDALPETMPRILTWVDAQYPLPPGAPTIDMLISANSTGPLPPPSRPAGFIILTSGTTGLPKGAPRTKVSPFATALVVDRVPFPRGGVVMIATPVFHTTGMGTWTIASALGAEIVLRRRFDAQATLAAIERHAVEMLVAVPTQLSRILALGPDVIARYDTSTLRTVFVGGAPLPPDLATRWQDAFGDVLYNGYGSTEVAITAVAQPHELRRAPGTVGRAPVTARIALYDSDDRRITAANVSGRIFARTVAPFEGYTDGKSKQIIDGYMSTGDMGHFDADGLLFIDGRDDDMVVCGGENVYPLEVENLLAGRADIADVAVIGVDDTDFGQRLRAFVVAATDGKPDAQEIKEYVKDNLARYKAPRDVVFLDEIPRNPTGKIVRKALTEYVVDGPVGR</sequence>
<evidence type="ECO:0000313" key="6">
    <source>
        <dbReference type="Proteomes" id="UP000233766"/>
    </source>
</evidence>
<dbReference type="InterPro" id="IPR045851">
    <property type="entry name" value="AMP-bd_C_sf"/>
</dbReference>
<organism evidence="5 6">
    <name type="scientific">Nocardia fluminea</name>
    <dbReference type="NCBI Taxonomy" id="134984"/>
    <lineage>
        <taxon>Bacteria</taxon>
        <taxon>Bacillati</taxon>
        <taxon>Actinomycetota</taxon>
        <taxon>Actinomycetes</taxon>
        <taxon>Mycobacteriales</taxon>
        <taxon>Nocardiaceae</taxon>
        <taxon>Nocardia</taxon>
    </lineage>
</organism>
<evidence type="ECO:0000256" key="2">
    <source>
        <dbReference type="ARBA" id="ARBA00022598"/>
    </source>
</evidence>
<dbReference type="Proteomes" id="UP000233766">
    <property type="component" value="Unassembled WGS sequence"/>
</dbReference>
<comment type="similarity">
    <text evidence="1">Belongs to the ATP-dependent AMP-binding enzyme family.</text>
</comment>
<dbReference type="GO" id="GO:0016878">
    <property type="term" value="F:acid-thiol ligase activity"/>
    <property type="evidence" value="ECO:0007669"/>
    <property type="project" value="UniProtKB-ARBA"/>
</dbReference>
<proteinExistence type="inferred from homology"/>
<keyword evidence="2" id="KW-0436">Ligase</keyword>
<dbReference type="PANTHER" id="PTHR43767:SF1">
    <property type="entry name" value="NONRIBOSOMAL PEPTIDE SYNTHASE PES1 (EUROFUNG)-RELATED"/>
    <property type="match status" value="1"/>
</dbReference>
<evidence type="ECO:0000259" key="3">
    <source>
        <dbReference type="Pfam" id="PF00501"/>
    </source>
</evidence>
<feature type="domain" description="AMP-binding enzyme C-terminal" evidence="4">
    <location>
        <begin position="458"/>
        <end position="533"/>
    </location>
</feature>
<dbReference type="CDD" id="cd04433">
    <property type="entry name" value="AFD_class_I"/>
    <property type="match status" value="1"/>
</dbReference>
<evidence type="ECO:0000259" key="4">
    <source>
        <dbReference type="Pfam" id="PF13193"/>
    </source>
</evidence>
<dbReference type="InterPro" id="IPR042099">
    <property type="entry name" value="ANL_N_sf"/>
</dbReference>
<dbReference type="InterPro" id="IPR050237">
    <property type="entry name" value="ATP-dep_AMP-bd_enzyme"/>
</dbReference>
<dbReference type="SUPFAM" id="SSF56801">
    <property type="entry name" value="Acetyl-CoA synthetase-like"/>
    <property type="match status" value="1"/>
</dbReference>
<feature type="domain" description="AMP-dependent synthetase/ligase" evidence="3">
    <location>
        <begin position="56"/>
        <end position="410"/>
    </location>
</feature>
<dbReference type="Gene3D" id="3.40.50.12780">
    <property type="entry name" value="N-terminal domain of ligase-like"/>
    <property type="match status" value="1"/>
</dbReference>
<reference evidence="5 6" key="1">
    <citation type="submission" date="2017-12" db="EMBL/GenBank/DDBJ databases">
        <title>Sequencing the genomes of 1000 Actinobacteria strains.</title>
        <authorList>
            <person name="Klenk H.-P."/>
        </authorList>
    </citation>
    <scope>NUCLEOTIDE SEQUENCE [LARGE SCALE GENOMIC DNA]</scope>
    <source>
        <strain evidence="5 6">DSM 44489</strain>
    </source>
</reference>
<dbReference type="InterPro" id="IPR000873">
    <property type="entry name" value="AMP-dep_synth/lig_dom"/>
</dbReference>
<dbReference type="EMBL" id="PJMW01000002">
    <property type="protein sequence ID" value="PKV82274.1"/>
    <property type="molecule type" value="Genomic_DNA"/>
</dbReference>
<keyword evidence="6" id="KW-1185">Reference proteome</keyword>